<feature type="region of interest" description="Disordered" evidence="1">
    <location>
        <begin position="52"/>
        <end position="72"/>
    </location>
</feature>
<name>A0A232FKQ0_9HYME</name>
<evidence type="ECO:0000313" key="3">
    <source>
        <dbReference type="Proteomes" id="UP000215335"/>
    </source>
</evidence>
<reference evidence="2 3" key="1">
    <citation type="journal article" date="2017" name="Curr. Biol.">
        <title>The Evolution of Venom by Co-option of Single-Copy Genes.</title>
        <authorList>
            <person name="Martinson E.O."/>
            <person name="Mrinalini"/>
            <person name="Kelkar Y.D."/>
            <person name="Chang C.H."/>
            <person name="Werren J.H."/>
        </authorList>
    </citation>
    <scope>NUCLEOTIDE SEQUENCE [LARGE SCALE GENOMIC DNA]</scope>
    <source>
        <strain evidence="2 3">Alberta</strain>
        <tissue evidence="2">Whole body</tissue>
    </source>
</reference>
<protein>
    <submittedName>
        <fullName evidence="2">Uncharacterized protein</fullName>
    </submittedName>
</protein>
<comment type="caution">
    <text evidence="2">The sequence shown here is derived from an EMBL/GenBank/DDBJ whole genome shotgun (WGS) entry which is preliminary data.</text>
</comment>
<dbReference type="AlphaFoldDB" id="A0A232FKQ0"/>
<evidence type="ECO:0000313" key="2">
    <source>
        <dbReference type="EMBL" id="OXU31314.1"/>
    </source>
</evidence>
<dbReference type="EMBL" id="NNAY01000069">
    <property type="protein sequence ID" value="OXU31314.1"/>
    <property type="molecule type" value="Genomic_DNA"/>
</dbReference>
<keyword evidence="3" id="KW-1185">Reference proteome</keyword>
<accession>A0A232FKQ0</accession>
<gene>
    <name evidence="2" type="ORF">TSAR_006348</name>
</gene>
<dbReference type="Proteomes" id="UP000215335">
    <property type="component" value="Unassembled WGS sequence"/>
</dbReference>
<evidence type="ECO:0000256" key="1">
    <source>
        <dbReference type="SAM" id="MobiDB-lite"/>
    </source>
</evidence>
<proteinExistence type="predicted"/>
<sequence>MPIAAFFYWDHCEDQCSLSLALGLAKMLNERGKQLRPKKLYACDDALEQSRWDSHNRKNGGDQSCRISKGQPDGDLGFDLERVFQGHLKVNFGFLNRNPILLLRE</sequence>
<organism evidence="2 3">
    <name type="scientific">Trichomalopsis sarcophagae</name>
    <dbReference type="NCBI Taxonomy" id="543379"/>
    <lineage>
        <taxon>Eukaryota</taxon>
        <taxon>Metazoa</taxon>
        <taxon>Ecdysozoa</taxon>
        <taxon>Arthropoda</taxon>
        <taxon>Hexapoda</taxon>
        <taxon>Insecta</taxon>
        <taxon>Pterygota</taxon>
        <taxon>Neoptera</taxon>
        <taxon>Endopterygota</taxon>
        <taxon>Hymenoptera</taxon>
        <taxon>Apocrita</taxon>
        <taxon>Proctotrupomorpha</taxon>
        <taxon>Chalcidoidea</taxon>
        <taxon>Pteromalidae</taxon>
        <taxon>Pteromalinae</taxon>
        <taxon>Trichomalopsis</taxon>
    </lineage>
</organism>